<reference evidence="2 3" key="1">
    <citation type="journal article" date="2007" name="Science">
        <title>The Chlamydomonas genome reveals the evolution of key animal and plant functions.</title>
        <authorList>
            <person name="Merchant S.S."/>
            <person name="Prochnik S.E."/>
            <person name="Vallon O."/>
            <person name="Harris E.H."/>
            <person name="Karpowicz S.J."/>
            <person name="Witman G.B."/>
            <person name="Terry A."/>
            <person name="Salamov A."/>
            <person name="Fritz-Laylin L.K."/>
            <person name="Marechal-Drouard L."/>
            <person name="Marshall W.F."/>
            <person name="Qu L.H."/>
            <person name="Nelson D.R."/>
            <person name="Sanderfoot A.A."/>
            <person name="Spalding M.H."/>
            <person name="Kapitonov V.V."/>
            <person name="Ren Q."/>
            <person name="Ferris P."/>
            <person name="Lindquist E."/>
            <person name="Shapiro H."/>
            <person name="Lucas S.M."/>
            <person name="Grimwood J."/>
            <person name="Schmutz J."/>
            <person name="Cardol P."/>
            <person name="Cerutti H."/>
            <person name="Chanfreau G."/>
            <person name="Chen C.L."/>
            <person name="Cognat V."/>
            <person name="Croft M.T."/>
            <person name="Dent R."/>
            <person name="Dutcher S."/>
            <person name="Fernandez E."/>
            <person name="Fukuzawa H."/>
            <person name="Gonzalez-Ballester D."/>
            <person name="Gonzalez-Halphen D."/>
            <person name="Hallmann A."/>
            <person name="Hanikenne M."/>
            <person name="Hippler M."/>
            <person name="Inwood W."/>
            <person name="Jabbari K."/>
            <person name="Kalanon M."/>
            <person name="Kuras R."/>
            <person name="Lefebvre P.A."/>
            <person name="Lemaire S.D."/>
            <person name="Lobanov A.V."/>
            <person name="Lohr M."/>
            <person name="Manuell A."/>
            <person name="Meier I."/>
            <person name="Mets L."/>
            <person name="Mittag M."/>
            <person name="Mittelmeier T."/>
            <person name="Moroney J.V."/>
            <person name="Moseley J."/>
            <person name="Napoli C."/>
            <person name="Nedelcu A.M."/>
            <person name="Niyogi K."/>
            <person name="Novoselov S.V."/>
            <person name="Paulsen I.T."/>
            <person name="Pazour G."/>
            <person name="Purton S."/>
            <person name="Ral J.P."/>
            <person name="Riano-Pachon D.M."/>
            <person name="Riekhof W."/>
            <person name="Rymarquis L."/>
            <person name="Schroda M."/>
            <person name="Stern D."/>
            <person name="Umen J."/>
            <person name="Willows R."/>
            <person name="Wilson N."/>
            <person name="Zimmer S.L."/>
            <person name="Allmer J."/>
            <person name="Balk J."/>
            <person name="Bisova K."/>
            <person name="Chen C.J."/>
            <person name="Elias M."/>
            <person name="Gendler K."/>
            <person name="Hauser C."/>
            <person name="Lamb M.R."/>
            <person name="Ledford H."/>
            <person name="Long J.C."/>
            <person name="Minagawa J."/>
            <person name="Page M.D."/>
            <person name="Pan J."/>
            <person name="Pootakham W."/>
            <person name="Roje S."/>
            <person name="Rose A."/>
            <person name="Stahlberg E."/>
            <person name="Terauchi A.M."/>
            <person name="Yang P."/>
            <person name="Ball S."/>
            <person name="Bowler C."/>
            <person name="Dieckmann C.L."/>
            <person name="Gladyshev V.N."/>
            <person name="Green P."/>
            <person name="Jorgensen R."/>
            <person name="Mayfield S."/>
            <person name="Mueller-Roeber B."/>
            <person name="Rajamani S."/>
            <person name="Sayre R.T."/>
            <person name="Brokstein P."/>
            <person name="Dubchak I."/>
            <person name="Goodstein D."/>
            <person name="Hornick L."/>
            <person name="Huang Y.W."/>
            <person name="Jhaveri J."/>
            <person name="Luo Y."/>
            <person name="Martinez D."/>
            <person name="Ngau W.C."/>
            <person name="Otillar B."/>
            <person name="Poliakov A."/>
            <person name="Porter A."/>
            <person name="Szajkowski L."/>
            <person name="Werner G."/>
            <person name="Zhou K."/>
            <person name="Grigoriev I.V."/>
            <person name="Rokhsar D.S."/>
            <person name="Grossman A.R."/>
        </authorList>
    </citation>
    <scope>NUCLEOTIDE SEQUENCE [LARGE SCALE GENOMIC DNA]</scope>
    <source>
        <strain evidence="3">CC-503</strain>
    </source>
</reference>
<proteinExistence type="predicted"/>
<dbReference type="OrthoDB" id="10643857at2759"/>
<organism evidence="2 3">
    <name type="scientific">Chlamydomonas reinhardtii</name>
    <name type="common">Chlamydomonas smithii</name>
    <dbReference type="NCBI Taxonomy" id="3055"/>
    <lineage>
        <taxon>Eukaryota</taxon>
        <taxon>Viridiplantae</taxon>
        <taxon>Chlorophyta</taxon>
        <taxon>core chlorophytes</taxon>
        <taxon>Chlorophyceae</taxon>
        <taxon>CS clade</taxon>
        <taxon>Chlamydomonadales</taxon>
        <taxon>Chlamydomonadaceae</taxon>
        <taxon>Chlamydomonas</taxon>
    </lineage>
</organism>
<dbReference type="InParanoid" id="A0A2K3E345"/>
<feature type="compositionally biased region" description="Pro residues" evidence="1">
    <location>
        <begin position="946"/>
        <end position="956"/>
    </location>
</feature>
<feature type="region of interest" description="Disordered" evidence="1">
    <location>
        <begin position="457"/>
        <end position="496"/>
    </location>
</feature>
<dbReference type="RefSeq" id="XP_042927538.1">
    <property type="nucleotide sequence ID" value="XM_043059904.1"/>
</dbReference>
<feature type="compositionally biased region" description="Low complexity" evidence="1">
    <location>
        <begin position="1063"/>
        <end position="1083"/>
    </location>
</feature>
<dbReference type="KEGG" id="cre:CHLRE_02g112266v5"/>
<feature type="region of interest" description="Disordered" evidence="1">
    <location>
        <begin position="160"/>
        <end position="179"/>
    </location>
</feature>
<feature type="compositionally biased region" description="Polar residues" evidence="1">
    <location>
        <begin position="1030"/>
        <end position="1054"/>
    </location>
</feature>
<feature type="region of interest" description="Disordered" evidence="1">
    <location>
        <begin position="767"/>
        <end position="809"/>
    </location>
</feature>
<feature type="compositionally biased region" description="Polar residues" evidence="1">
    <location>
        <begin position="544"/>
        <end position="565"/>
    </location>
</feature>
<evidence type="ECO:0000313" key="2">
    <source>
        <dbReference type="EMBL" id="PNW87183.1"/>
    </source>
</evidence>
<sequence>MSCNLFAVCFGRSPGRSSVQNQAAHLEARLLPVDKNDDHYLDGSCVSKSTLDPERFYAQLAREKSCCTSRGRSGAAQRSGAAARASEGGATAARGSVDGEAEDAAVGVAQGPSRNSYSNALGVAALPPRAASDTGAFFRRPAPPFANTFTCALTTPAQQHAESGRCSHNEASSSNKSRRLSLTMLTGAGGYRGNQVAPAPAELRAMAAASGRGGGSGACQLRGSDGGGGNTGGGMHLAATAEVEEEDSDSGDGGMVVPRSSSQAHRGTSECAEAGVADQVAAIVQRGGGSASFTSTRASRPSATAARSRRSHSGDDPLAVALGIMRSGSSETSHSRNKAAEVTAAVAERRRSTSLARRSRSGGSGGGPPPPGTPPVLTHNPSPPRSRSCSKPRERRASCDAMLHSQTSSQVAELHALLGQQSIDIPGRCKSFGGDGKAAASEHSRRVCADSNATLQGKAQPAAASARSFRQSGGQEAAAKSGEARSEDEGDEAARSEELLTQRRQAWLLGSCMKISRSQRRRTRPCDYLDEEQEVRPAADKQQQDQGCTLPRLTSGSDSAVSSHTAMHGAGSIGCASRGRDAAGAVMSASQSSGAPPQALVLPASEPGCVFGDASTRAEQFHKQQQSMPLSADGGTCVDGDVATTAAPAVSSTAVTADPPAAVTKAAGIATDTFPCDGLANSHSVSDSDDERDAEIASAAASAVGEWRASRAASLASLASREVSSTGSNLLDSAEDLQCRAAAINATAAAADMDDAAAAGARGGAFKCQGPGRQSAHRLSWAGNAASSSDKQLELQPEASSAASRAGIHDEQSELVAAVGPTGAAAAEPDAPAQRLCSSRSRRCSIAGEVVAGVQEPGESGRRLAGATSVRWQQSRSLRPARSILKKSPSHAPREAHVSVRDDTGSEGADAIPLANLDNASAMSLTAADGGCTVQAARCAEQRQPMPDPEMPPLPPAAGADQEQQVQAQQEHTAREEEDNGDGVMLPGPCDGTQLQGHEQGEQLPVGADSEPFGRPPSRRNSRSPGPGDTPSTVLKQGSRTSAVTSRCGSNRQAAEQPASYGTAAAEAGDAAASTAEASGDAAPYGDPAGCSPANPISGMSGPSPALTRGRNSRASSCCSQAGLQRCGSGSSSVASHPFMTAVTQAARAATAKTSLCETTSHVVMSSGAMSDSRPWGAGCDYEDDAQEGHQDRDQGQFMALMAGGDNGERVASSEFQ</sequence>
<evidence type="ECO:0000256" key="1">
    <source>
        <dbReference type="SAM" id="MobiDB-lite"/>
    </source>
</evidence>
<evidence type="ECO:0000313" key="3">
    <source>
        <dbReference type="Proteomes" id="UP000006906"/>
    </source>
</evidence>
<protein>
    <submittedName>
        <fullName evidence="2">Uncharacterized protein</fullName>
    </submittedName>
</protein>
<feature type="region of interest" description="Disordered" evidence="1">
    <location>
        <begin position="857"/>
        <end position="911"/>
    </location>
</feature>
<accession>A0A2K3E345</accession>
<dbReference type="Gramene" id="PNW87183">
    <property type="protein sequence ID" value="PNW87183"/>
    <property type="gene ID" value="CHLRE_02g112266v5"/>
</dbReference>
<feature type="compositionally biased region" description="Basic and acidic residues" evidence="1">
    <location>
        <begin position="534"/>
        <end position="543"/>
    </location>
</feature>
<dbReference type="EMBL" id="CM008963">
    <property type="protein sequence ID" value="PNW87183.1"/>
    <property type="molecule type" value="Genomic_DNA"/>
</dbReference>
<name>A0A2K3E345_CHLRE</name>
<feature type="compositionally biased region" description="Basic and acidic residues" evidence="1">
    <location>
        <begin position="482"/>
        <end position="496"/>
    </location>
</feature>
<feature type="region of interest" description="Disordered" evidence="1">
    <location>
        <begin position="244"/>
        <end position="271"/>
    </location>
</feature>
<dbReference type="Proteomes" id="UP000006906">
    <property type="component" value="Chromosome 2"/>
</dbReference>
<dbReference type="GeneID" id="66052473"/>
<gene>
    <name evidence="2" type="ORF">CHLRE_02g112266v5</name>
</gene>
<feature type="compositionally biased region" description="Basic and acidic residues" evidence="1">
    <location>
        <begin position="892"/>
        <end position="904"/>
    </location>
</feature>
<feature type="region of interest" description="Disordered" evidence="1">
    <location>
        <begin position="288"/>
        <end position="398"/>
    </location>
</feature>
<feature type="region of interest" description="Disordered" evidence="1">
    <location>
        <begin position="1166"/>
        <end position="1217"/>
    </location>
</feature>
<feature type="compositionally biased region" description="Low complexity" evidence="1">
    <location>
        <begin position="291"/>
        <end position="306"/>
    </location>
</feature>
<dbReference type="AlphaFoldDB" id="A0A2K3E345"/>
<keyword evidence="3" id="KW-1185">Reference proteome</keyword>
<feature type="region of interest" description="Disordered" evidence="1">
    <location>
        <begin position="70"/>
        <end position="98"/>
    </location>
</feature>
<feature type="compositionally biased region" description="Low complexity" evidence="1">
    <location>
        <begin position="70"/>
        <end position="96"/>
    </location>
</feature>
<feature type="compositionally biased region" description="Low complexity" evidence="1">
    <location>
        <begin position="957"/>
        <end position="970"/>
    </location>
</feature>
<feature type="region of interest" description="Disordered" evidence="1">
    <location>
        <begin position="943"/>
        <end position="1114"/>
    </location>
</feature>
<feature type="region of interest" description="Disordered" evidence="1">
    <location>
        <begin position="532"/>
        <end position="565"/>
    </location>
</feature>